<evidence type="ECO:0000256" key="8">
    <source>
        <dbReference type="ARBA" id="ARBA00023102"/>
    </source>
</evidence>
<dbReference type="AlphaFoldDB" id="A0A3B0RS76"/>
<proteinExistence type="inferred from homology"/>
<evidence type="ECO:0000256" key="2">
    <source>
        <dbReference type="ARBA" id="ARBA00005169"/>
    </source>
</evidence>
<gene>
    <name evidence="10" type="ORF">MNBD_ALPHA08-102</name>
</gene>
<evidence type="ECO:0000256" key="6">
    <source>
        <dbReference type="ARBA" id="ARBA00022605"/>
    </source>
</evidence>
<dbReference type="InterPro" id="IPR038019">
    <property type="entry name" value="PRib_AMP_CycHydrolase_sf"/>
</dbReference>
<comment type="pathway">
    <text evidence="2">Amino-acid biosynthesis; L-histidine biosynthesis; L-histidine from 5-phospho-alpha-D-ribose 1-diphosphate: step 3/9.</text>
</comment>
<keyword evidence="5" id="KW-0963">Cytoplasm</keyword>
<name>A0A3B0RS76_9ZZZZ</name>
<dbReference type="EMBL" id="UOEC01000124">
    <property type="protein sequence ID" value="VAV94997.1"/>
    <property type="molecule type" value="Genomic_DNA"/>
</dbReference>
<feature type="domain" description="Phosphoribosyl-AMP cyclohydrolase" evidence="9">
    <location>
        <begin position="44"/>
        <end position="119"/>
    </location>
</feature>
<dbReference type="PANTHER" id="PTHR42945:SF1">
    <property type="entry name" value="HISTIDINE BIOSYNTHESIS BIFUNCTIONAL PROTEIN HIS7"/>
    <property type="match status" value="1"/>
</dbReference>
<dbReference type="NCBIfam" id="NF000768">
    <property type="entry name" value="PRK00051.1"/>
    <property type="match status" value="1"/>
</dbReference>
<evidence type="ECO:0000256" key="3">
    <source>
        <dbReference type="ARBA" id="ARBA00012721"/>
    </source>
</evidence>
<keyword evidence="7 10" id="KW-0378">Hydrolase</keyword>
<dbReference type="SUPFAM" id="SSF141734">
    <property type="entry name" value="HisI-like"/>
    <property type="match status" value="1"/>
</dbReference>
<dbReference type="GO" id="GO:0004635">
    <property type="term" value="F:phosphoribosyl-AMP cyclohydrolase activity"/>
    <property type="evidence" value="ECO:0007669"/>
    <property type="project" value="UniProtKB-EC"/>
</dbReference>
<organism evidence="10">
    <name type="scientific">hydrothermal vent metagenome</name>
    <dbReference type="NCBI Taxonomy" id="652676"/>
    <lineage>
        <taxon>unclassified sequences</taxon>
        <taxon>metagenomes</taxon>
        <taxon>ecological metagenomes</taxon>
    </lineage>
</organism>
<evidence type="ECO:0000256" key="4">
    <source>
        <dbReference type="ARBA" id="ARBA00017720"/>
    </source>
</evidence>
<evidence type="ECO:0000256" key="1">
    <source>
        <dbReference type="ARBA" id="ARBA00000024"/>
    </source>
</evidence>
<dbReference type="PANTHER" id="PTHR42945">
    <property type="entry name" value="HISTIDINE BIOSYNTHESIS BIFUNCTIONAL PROTEIN"/>
    <property type="match status" value="1"/>
</dbReference>
<dbReference type="Pfam" id="PF01502">
    <property type="entry name" value="PRA-CH"/>
    <property type="match status" value="1"/>
</dbReference>
<sequence length="153" mass="16805">MSLKFGQRDSAQAVETTDVFSPKFDAHGLIPAIVQDASSNEVIMFAFMNALALEKTITTGTAHYWSRSRQKLWLKGETSGETQQVVEMQTDCDQDVILLKVNVQGRGATCHTGKRACFYRQIDTSGLNADNTVGLKDIGGEPLFDPAEVYKKG</sequence>
<dbReference type="HAMAP" id="MF_01021">
    <property type="entry name" value="HisI"/>
    <property type="match status" value="1"/>
</dbReference>
<dbReference type="Gene3D" id="3.10.20.810">
    <property type="entry name" value="Phosphoribosyl-AMP cyclohydrolase"/>
    <property type="match status" value="1"/>
</dbReference>
<accession>A0A3B0RS76</accession>
<evidence type="ECO:0000256" key="5">
    <source>
        <dbReference type="ARBA" id="ARBA00022490"/>
    </source>
</evidence>
<dbReference type="InterPro" id="IPR026660">
    <property type="entry name" value="PRA-CH"/>
</dbReference>
<evidence type="ECO:0000259" key="9">
    <source>
        <dbReference type="Pfam" id="PF01502"/>
    </source>
</evidence>
<dbReference type="GO" id="GO:0000105">
    <property type="term" value="P:L-histidine biosynthetic process"/>
    <property type="evidence" value="ECO:0007669"/>
    <property type="project" value="UniProtKB-UniPathway"/>
</dbReference>
<evidence type="ECO:0000313" key="10">
    <source>
        <dbReference type="EMBL" id="VAV94997.1"/>
    </source>
</evidence>
<protein>
    <recommendedName>
        <fullName evidence="4">Histidine biosynthesis bifunctional protein HisIE</fullName>
        <ecNumber evidence="3">3.5.4.19</ecNumber>
    </recommendedName>
</protein>
<dbReference type="UniPathway" id="UPA00031">
    <property type="reaction ID" value="UER00008"/>
</dbReference>
<dbReference type="EC" id="3.5.4.19" evidence="3"/>
<dbReference type="GO" id="GO:0004636">
    <property type="term" value="F:phosphoribosyl-ATP diphosphatase activity"/>
    <property type="evidence" value="ECO:0007669"/>
    <property type="project" value="UniProtKB-ARBA"/>
</dbReference>
<reference evidence="10" key="1">
    <citation type="submission" date="2018-06" db="EMBL/GenBank/DDBJ databases">
        <authorList>
            <person name="Zhirakovskaya E."/>
        </authorList>
    </citation>
    <scope>NUCLEOTIDE SEQUENCE</scope>
</reference>
<comment type="catalytic activity">
    <reaction evidence="1">
        <text>1-(5-phospho-beta-D-ribosyl)-5'-AMP + H2O = 1-(5-phospho-beta-D-ribosyl)-5-[(5-phospho-beta-D-ribosylamino)methylideneamino]imidazole-4-carboxamide</text>
        <dbReference type="Rhea" id="RHEA:20049"/>
        <dbReference type="ChEBI" id="CHEBI:15377"/>
        <dbReference type="ChEBI" id="CHEBI:58435"/>
        <dbReference type="ChEBI" id="CHEBI:59457"/>
        <dbReference type="EC" id="3.5.4.19"/>
    </reaction>
</comment>
<dbReference type="InterPro" id="IPR002496">
    <property type="entry name" value="PRib_AMP_CycHydrolase_dom"/>
</dbReference>
<keyword evidence="8" id="KW-0368">Histidine biosynthesis</keyword>
<dbReference type="FunFam" id="3.10.20.810:FF:000001">
    <property type="entry name" value="Histidine biosynthesis bifunctional protein HisIE"/>
    <property type="match status" value="1"/>
</dbReference>
<evidence type="ECO:0000256" key="7">
    <source>
        <dbReference type="ARBA" id="ARBA00022801"/>
    </source>
</evidence>
<keyword evidence="6" id="KW-0028">Amino-acid biosynthesis</keyword>